<gene>
    <name evidence="2" type="ORF">GCM10025868_16910</name>
</gene>
<evidence type="ECO:0000313" key="2">
    <source>
        <dbReference type="EMBL" id="GMA86441.1"/>
    </source>
</evidence>
<dbReference type="Proteomes" id="UP001157017">
    <property type="component" value="Unassembled WGS sequence"/>
</dbReference>
<accession>A0ABQ6JE14</accession>
<feature type="region of interest" description="Disordered" evidence="1">
    <location>
        <begin position="255"/>
        <end position="293"/>
    </location>
</feature>
<keyword evidence="3" id="KW-1185">Reference proteome</keyword>
<sequence>MWLPALERTGRRFAVVTRGPEALAAVAEVTTAPVVSRAAWRDLDDVVVPSARVALYVNAASTNTNFVGYRRLVHVYLGHGESDKALSYHPSHAMFDRVLVAGQAAIERYGRHGIDISLDRFVVVGRPLLGAIAPAGPRPGDDLPVVLYAPTWAGYNAARLALVAAGGRGGRARPALAAGAGALPAAPVQPPAQRRARLGGRGRAGCSRRTPPAPVATTAGVRRSSRAPSSPTARTRATCWSPTCRACSSTTSCRASRWRWSPQGPAPGTPPTSPPGTPSPGPPPSSGPTAPTRARCWPACSVPTSLARERAQVRRFYLGGLTAEQSLDAFTAAITSCVEARRQAARRPRGPGRRRRRGRARLTVPPSPPPAATLPDARRGVPGGAPARR</sequence>
<evidence type="ECO:0000313" key="3">
    <source>
        <dbReference type="Proteomes" id="UP001157017"/>
    </source>
</evidence>
<comment type="caution">
    <text evidence="2">The sequence shown here is derived from an EMBL/GenBank/DDBJ whole genome shotgun (WGS) entry which is preliminary data.</text>
</comment>
<feature type="region of interest" description="Disordered" evidence="1">
    <location>
        <begin position="341"/>
        <end position="389"/>
    </location>
</feature>
<dbReference type="EMBL" id="BSUZ01000001">
    <property type="protein sequence ID" value="GMA86441.1"/>
    <property type="molecule type" value="Genomic_DNA"/>
</dbReference>
<feature type="compositionally biased region" description="Basic residues" evidence="1">
    <location>
        <begin position="343"/>
        <end position="360"/>
    </location>
</feature>
<protein>
    <submittedName>
        <fullName evidence="2">Uncharacterized protein</fullName>
    </submittedName>
</protein>
<feature type="compositionally biased region" description="Low complexity" evidence="1">
    <location>
        <begin position="226"/>
        <end position="236"/>
    </location>
</feature>
<proteinExistence type="predicted"/>
<organism evidence="2 3">
    <name type="scientific">Angustibacter aerolatus</name>
    <dbReference type="NCBI Taxonomy" id="1162965"/>
    <lineage>
        <taxon>Bacteria</taxon>
        <taxon>Bacillati</taxon>
        <taxon>Actinomycetota</taxon>
        <taxon>Actinomycetes</taxon>
        <taxon>Kineosporiales</taxon>
        <taxon>Kineosporiaceae</taxon>
    </lineage>
</organism>
<feature type="compositionally biased region" description="Pro residues" evidence="1">
    <location>
        <begin position="264"/>
        <end position="286"/>
    </location>
</feature>
<reference evidence="3" key="1">
    <citation type="journal article" date="2019" name="Int. J. Syst. Evol. Microbiol.">
        <title>The Global Catalogue of Microorganisms (GCM) 10K type strain sequencing project: providing services to taxonomists for standard genome sequencing and annotation.</title>
        <authorList>
            <consortium name="The Broad Institute Genomics Platform"/>
            <consortium name="The Broad Institute Genome Sequencing Center for Infectious Disease"/>
            <person name="Wu L."/>
            <person name="Ma J."/>
        </authorList>
    </citation>
    <scope>NUCLEOTIDE SEQUENCE [LARGE SCALE GENOMIC DNA]</scope>
    <source>
        <strain evidence="3">NBRC 108730</strain>
    </source>
</reference>
<feature type="region of interest" description="Disordered" evidence="1">
    <location>
        <begin position="182"/>
        <end position="236"/>
    </location>
</feature>
<evidence type="ECO:0000256" key="1">
    <source>
        <dbReference type="SAM" id="MobiDB-lite"/>
    </source>
</evidence>
<name>A0ABQ6JE14_9ACTN</name>